<feature type="region of interest" description="Disordered" evidence="1">
    <location>
        <begin position="105"/>
        <end position="207"/>
    </location>
</feature>
<organism evidence="3 4">
    <name type="scientific">Monilinia vaccinii-corymbosi</name>
    <dbReference type="NCBI Taxonomy" id="61207"/>
    <lineage>
        <taxon>Eukaryota</taxon>
        <taxon>Fungi</taxon>
        <taxon>Dikarya</taxon>
        <taxon>Ascomycota</taxon>
        <taxon>Pezizomycotina</taxon>
        <taxon>Leotiomycetes</taxon>
        <taxon>Helotiales</taxon>
        <taxon>Sclerotiniaceae</taxon>
        <taxon>Monilinia</taxon>
    </lineage>
</organism>
<sequence>MRLHTSSSTLLVLSSLFFLSSGLPAAQNDVVWVERVERATYEYSVVDVDGGSPPSTSCGDGQAAPTVTETATKAPSTQTVSITITPSPTVTRVGYSVVDIIPPMTVPESSPSSSSSSSSSSKKTSTRASSSTSTSRSSSSLKATANSTTVISSTSASAKPSSSHLYANSTRIRSSSSSKSCTKCTPTSTTRPTVLPPTSFNSSRSFRASRTVGYSSTSLPSFSLPSQSPTNATSLSISQTLSPTLTHTGYSRTCTDDISSIPCPTTNSSSSWFTSYTGLSSSVSSTTVPPIMTPTSNDSGQWPTGYPSCDPTTAISRRRAISNSSD</sequence>
<gene>
    <name evidence="3" type="ORF">DSL72_003332</name>
</gene>
<dbReference type="EMBL" id="CP063405">
    <property type="protein sequence ID" value="QSZ28827.1"/>
    <property type="molecule type" value="Genomic_DNA"/>
</dbReference>
<name>A0A8A3P8X0_9HELO</name>
<feature type="compositionally biased region" description="Low complexity" evidence="1">
    <location>
        <begin position="278"/>
        <end position="296"/>
    </location>
</feature>
<accession>A0A8A3P8X0</accession>
<dbReference type="AlphaFoldDB" id="A0A8A3P8X0"/>
<feature type="region of interest" description="Disordered" evidence="1">
    <location>
        <begin position="49"/>
        <end position="76"/>
    </location>
</feature>
<protein>
    <submittedName>
        <fullName evidence="3">Uncharacterized protein</fullName>
    </submittedName>
</protein>
<evidence type="ECO:0000256" key="2">
    <source>
        <dbReference type="SAM" id="SignalP"/>
    </source>
</evidence>
<proteinExistence type="predicted"/>
<evidence type="ECO:0000313" key="3">
    <source>
        <dbReference type="EMBL" id="QSZ28827.1"/>
    </source>
</evidence>
<keyword evidence="2" id="KW-0732">Signal</keyword>
<feature type="signal peptide" evidence="2">
    <location>
        <begin position="1"/>
        <end position="22"/>
    </location>
</feature>
<evidence type="ECO:0000313" key="4">
    <source>
        <dbReference type="Proteomes" id="UP000672032"/>
    </source>
</evidence>
<reference evidence="3" key="1">
    <citation type="submission" date="2020-10" db="EMBL/GenBank/DDBJ databases">
        <title>Genome Sequence of Monilinia vaccinii-corymbosi Sheds Light on Mummy Berry Disease Infection of Blueberry and Mating Type.</title>
        <authorList>
            <person name="Yow A.G."/>
            <person name="Zhang Y."/>
            <person name="Bansal K."/>
            <person name="Eacker S.M."/>
            <person name="Sullivan S."/>
            <person name="Liachko I."/>
            <person name="Cubeta M.A."/>
            <person name="Rollins J.A."/>
            <person name="Ashrafi H."/>
        </authorList>
    </citation>
    <scope>NUCLEOTIDE SEQUENCE</scope>
    <source>
        <strain evidence="3">RL-1</strain>
    </source>
</reference>
<evidence type="ECO:0000256" key="1">
    <source>
        <dbReference type="SAM" id="MobiDB-lite"/>
    </source>
</evidence>
<feature type="compositionally biased region" description="Low complexity" evidence="1">
    <location>
        <begin position="109"/>
        <end position="207"/>
    </location>
</feature>
<keyword evidence="4" id="KW-1185">Reference proteome</keyword>
<dbReference type="Proteomes" id="UP000672032">
    <property type="component" value="Chromosome 1"/>
</dbReference>
<feature type="compositionally biased region" description="Polar residues" evidence="1">
    <location>
        <begin position="53"/>
        <end position="76"/>
    </location>
</feature>
<feature type="chain" id="PRO_5032993561" evidence="2">
    <location>
        <begin position="23"/>
        <end position="326"/>
    </location>
</feature>
<dbReference type="OrthoDB" id="3564748at2759"/>
<feature type="region of interest" description="Disordered" evidence="1">
    <location>
        <begin position="278"/>
        <end position="326"/>
    </location>
</feature>